<feature type="domain" description="PatA-like N-terminal" evidence="2">
    <location>
        <begin position="4"/>
        <end position="160"/>
    </location>
</feature>
<evidence type="ECO:0000313" key="4">
    <source>
        <dbReference type="Proteomes" id="UP000317691"/>
    </source>
</evidence>
<dbReference type="PANTHER" id="PTHR36304:SF4">
    <property type="entry name" value="DUF4388 DOMAIN-CONTAINING PROTEIN"/>
    <property type="match status" value="1"/>
</dbReference>
<organism evidence="3 4">
    <name type="scientific">Eiseniibacteriota bacterium</name>
    <dbReference type="NCBI Taxonomy" id="2212470"/>
    <lineage>
        <taxon>Bacteria</taxon>
        <taxon>Candidatus Eiseniibacteriota</taxon>
    </lineage>
</organism>
<gene>
    <name evidence="3" type="ORF">E6K79_01520</name>
</gene>
<sequence length="366" mass="40258">MALQGNLDDFSLPEILQLIAVQQKSGVLKLTAGDDVAVVFFEAGKIVSTRDRRRNARDPLKPYLVRTGHLTEAQLKQIETIEAESRRELTDVLLSGNYMTSEALTQALEHQIQDTLHQLLTWKSGSYHFSGDSRTVPKFAVNVRLNTEGLLMESMRRIDEIVRYRETLSSPAMVLRPKPLAMPPKEMSSQERRILPLVDGLRPLRDLVAQSKLVEFEAFEALHHLLDLGVIEVSLGAAPAKVTPIAAEPPPVPARRTANSFLAFAVAIVSLAASFAIAFFVTPALLSRAARAAAPAVVAVPPEIALVDEAARVSLALETYRRVRGEYPPDLETLGVEGYLPAAMARAAARLYQYQSDGVTYSRVLR</sequence>
<accession>A0A538TSN1</accession>
<keyword evidence="1" id="KW-0812">Transmembrane</keyword>
<proteinExistence type="predicted"/>
<evidence type="ECO:0000256" key="1">
    <source>
        <dbReference type="SAM" id="Phobius"/>
    </source>
</evidence>
<dbReference type="EMBL" id="VBOZ01000008">
    <property type="protein sequence ID" value="TMQ66627.1"/>
    <property type="molecule type" value="Genomic_DNA"/>
</dbReference>
<dbReference type="Pfam" id="PF14332">
    <property type="entry name" value="DUF4388"/>
    <property type="match status" value="1"/>
</dbReference>
<name>A0A538TSN1_UNCEI</name>
<dbReference type="InterPro" id="IPR037257">
    <property type="entry name" value="T2SS_E_N_sf"/>
</dbReference>
<reference evidence="3 4" key="1">
    <citation type="journal article" date="2019" name="Nat. Microbiol.">
        <title>Mediterranean grassland soil C-N compound turnover is dependent on rainfall and depth, and is mediated by genomically divergent microorganisms.</title>
        <authorList>
            <person name="Diamond S."/>
            <person name="Andeer P.F."/>
            <person name="Li Z."/>
            <person name="Crits-Christoph A."/>
            <person name="Burstein D."/>
            <person name="Anantharaman K."/>
            <person name="Lane K.R."/>
            <person name="Thomas B.C."/>
            <person name="Pan C."/>
            <person name="Northen T.R."/>
            <person name="Banfield J.F."/>
        </authorList>
    </citation>
    <scope>NUCLEOTIDE SEQUENCE [LARGE SCALE GENOMIC DNA]</scope>
    <source>
        <strain evidence="3">WS_9</strain>
    </source>
</reference>
<protein>
    <submittedName>
        <fullName evidence="3">DUF4388 domain-containing protein</fullName>
    </submittedName>
</protein>
<dbReference type="PANTHER" id="PTHR36304">
    <property type="entry name" value="DOMAIN GTPASE-ACTIVATING PROTEIN, PUTATIVE-RELATED-RELATED"/>
    <property type="match status" value="1"/>
</dbReference>
<dbReference type="InterPro" id="IPR025497">
    <property type="entry name" value="PatA-like_N"/>
</dbReference>
<evidence type="ECO:0000259" key="2">
    <source>
        <dbReference type="Pfam" id="PF14332"/>
    </source>
</evidence>
<dbReference type="SUPFAM" id="SSF160246">
    <property type="entry name" value="EspE N-terminal domain-like"/>
    <property type="match status" value="1"/>
</dbReference>
<dbReference type="AlphaFoldDB" id="A0A538TSN1"/>
<evidence type="ECO:0000313" key="3">
    <source>
        <dbReference type="EMBL" id="TMQ66627.1"/>
    </source>
</evidence>
<dbReference type="Proteomes" id="UP000317691">
    <property type="component" value="Unassembled WGS sequence"/>
</dbReference>
<keyword evidence="1" id="KW-0472">Membrane</keyword>
<keyword evidence="1" id="KW-1133">Transmembrane helix</keyword>
<feature type="transmembrane region" description="Helical" evidence="1">
    <location>
        <begin position="261"/>
        <end position="281"/>
    </location>
</feature>
<comment type="caution">
    <text evidence="3">The sequence shown here is derived from an EMBL/GenBank/DDBJ whole genome shotgun (WGS) entry which is preliminary data.</text>
</comment>